<dbReference type="EMBL" id="CP002049">
    <property type="protein sequence ID" value="ADI14154.1"/>
    <property type="molecule type" value="Genomic_DNA"/>
</dbReference>
<dbReference type="InterPro" id="IPR029467">
    <property type="entry name" value="Cyt_c7-like"/>
</dbReference>
<dbReference type="eggNOG" id="COG3880">
    <property type="taxonomic scope" value="Bacteria"/>
</dbReference>
<dbReference type="Proteomes" id="UP000000379">
    <property type="component" value="Chromosome"/>
</dbReference>
<keyword evidence="1" id="KW-0472">Membrane</keyword>
<protein>
    <recommendedName>
        <fullName evidence="2">CRIB domain-containing protein</fullName>
    </recommendedName>
</protein>
<dbReference type="RefSeq" id="WP_013177525.1">
    <property type="nucleotide sequence ID" value="NC_014221.1"/>
</dbReference>
<dbReference type="PANTHER" id="PTHR39425">
    <property type="entry name" value="LIPOPROTEIN CYTOCHROME C"/>
    <property type="match status" value="1"/>
</dbReference>
<evidence type="ECO:0000256" key="1">
    <source>
        <dbReference type="SAM" id="Phobius"/>
    </source>
</evidence>
<dbReference type="OrthoDB" id="9814800at2"/>
<dbReference type="AlphaFoldDB" id="D7CVC6"/>
<dbReference type="Pfam" id="PF14522">
    <property type="entry name" value="Cytochrome_C7"/>
    <property type="match status" value="1"/>
</dbReference>
<dbReference type="PROSITE" id="PS50108">
    <property type="entry name" value="CRIB"/>
    <property type="match status" value="1"/>
</dbReference>
<dbReference type="KEGG" id="tra:Trad_1027"/>
<dbReference type="SUPFAM" id="SSF48695">
    <property type="entry name" value="Multiheme cytochromes"/>
    <property type="match status" value="1"/>
</dbReference>
<sequence length="217" mass="24237">MPQILPPNANTFARWTIIGGVIFVILLVISLTAFARISRNRVGVPVAQPVGFQHSLHAGELGIDCRYCHNVVEVSAYSHVPPTEVCMTCHSQIRVGTPQLAAVYESWETGTPIAWNRVHKLADFVYFNHSAHINSGIGCNHCHGRVDQMSAIWKAEPMTMGWCLECHRNPARYVRPREEVFNLAYEYPANQLEIGAQLVEAYNINADALANCSICHR</sequence>
<evidence type="ECO:0000313" key="4">
    <source>
        <dbReference type="Proteomes" id="UP000000379"/>
    </source>
</evidence>
<organism evidence="3 4">
    <name type="scientific">Truepera radiovictrix (strain DSM 17093 / CIP 108686 / LMG 22925 / RQ-24)</name>
    <dbReference type="NCBI Taxonomy" id="649638"/>
    <lineage>
        <taxon>Bacteria</taxon>
        <taxon>Thermotogati</taxon>
        <taxon>Deinococcota</taxon>
        <taxon>Deinococci</taxon>
        <taxon>Trueperales</taxon>
        <taxon>Trueperaceae</taxon>
        <taxon>Truepera</taxon>
    </lineage>
</organism>
<dbReference type="HOGENOM" id="CLU_077373_0_0_0"/>
<name>D7CVC6_TRURR</name>
<dbReference type="InterPro" id="IPR000095">
    <property type="entry name" value="CRIB_dom"/>
</dbReference>
<gene>
    <name evidence="3" type="ordered locus">Trad_1027</name>
</gene>
<dbReference type="Gene3D" id="3.90.10.10">
    <property type="entry name" value="Cytochrome C3"/>
    <property type="match status" value="2"/>
</dbReference>
<evidence type="ECO:0000259" key="2">
    <source>
        <dbReference type="PROSITE" id="PS50108"/>
    </source>
</evidence>
<reference evidence="4" key="1">
    <citation type="submission" date="2010-05" db="EMBL/GenBank/DDBJ databases">
        <title>The complete genome of Truepera radiovictris DSM 17093.</title>
        <authorList>
            <consortium name="US DOE Joint Genome Institute (JGI-PGF)"/>
            <person name="Lucas S."/>
            <person name="Copeland A."/>
            <person name="Lapidus A."/>
            <person name="Glavina del Rio T."/>
            <person name="Dalin E."/>
            <person name="Tice H."/>
            <person name="Bruce D."/>
            <person name="Goodwin L."/>
            <person name="Pitluck S."/>
            <person name="Kyrpides N."/>
            <person name="Mavromatis K."/>
            <person name="Ovchinnikova G."/>
            <person name="Munk A.C."/>
            <person name="Detter J.C."/>
            <person name="Han C."/>
            <person name="Tapia R."/>
            <person name="Land M."/>
            <person name="Hauser L."/>
            <person name="Markowitz V."/>
            <person name="Cheng J.-F."/>
            <person name="Hugenholtz P."/>
            <person name="Woyke T."/>
            <person name="Wu D."/>
            <person name="Tindall B."/>
            <person name="Pomrenke H.G."/>
            <person name="Brambilla E."/>
            <person name="Klenk H.-P."/>
            <person name="Eisen J.A."/>
        </authorList>
    </citation>
    <scope>NUCLEOTIDE SEQUENCE [LARGE SCALE GENOMIC DNA]</scope>
    <source>
        <strain evidence="4">DSM 17093 / CIP 108686 / LMG 22925 / RQ-24</strain>
    </source>
</reference>
<dbReference type="PANTHER" id="PTHR39425:SF1">
    <property type="entry name" value="CYTOCHROME C7-LIKE DOMAIN-CONTAINING PROTEIN"/>
    <property type="match status" value="1"/>
</dbReference>
<dbReference type="InterPro" id="IPR036280">
    <property type="entry name" value="Multihaem_cyt_sf"/>
</dbReference>
<proteinExistence type="predicted"/>
<accession>D7CVC6</accession>
<feature type="transmembrane region" description="Helical" evidence="1">
    <location>
        <begin position="12"/>
        <end position="35"/>
    </location>
</feature>
<keyword evidence="1" id="KW-1133">Transmembrane helix</keyword>
<evidence type="ECO:0000313" key="3">
    <source>
        <dbReference type="EMBL" id="ADI14154.1"/>
    </source>
</evidence>
<feature type="domain" description="CRIB" evidence="2">
    <location>
        <begin position="46"/>
        <end position="59"/>
    </location>
</feature>
<keyword evidence="1" id="KW-0812">Transmembrane</keyword>
<keyword evidence="4" id="KW-1185">Reference proteome</keyword>
<reference evidence="3 4" key="2">
    <citation type="journal article" date="2011" name="Stand. Genomic Sci.">
        <title>Complete genome sequence of Truepera radiovictrix type strain (RQ-24).</title>
        <authorList>
            <person name="Ivanova N."/>
            <person name="Rohde C."/>
            <person name="Munk C."/>
            <person name="Nolan M."/>
            <person name="Lucas S."/>
            <person name="Del Rio T.G."/>
            <person name="Tice H."/>
            <person name="Deshpande S."/>
            <person name="Cheng J.F."/>
            <person name="Tapia R."/>
            <person name="Han C."/>
            <person name="Goodwin L."/>
            <person name="Pitluck S."/>
            <person name="Liolios K."/>
            <person name="Mavromatis K."/>
            <person name="Mikhailova N."/>
            <person name="Pati A."/>
            <person name="Chen A."/>
            <person name="Palaniappan K."/>
            <person name="Land M."/>
            <person name="Hauser L."/>
            <person name="Chang Y.J."/>
            <person name="Jeffries C.D."/>
            <person name="Brambilla E."/>
            <person name="Rohde M."/>
            <person name="Goker M."/>
            <person name="Tindall B.J."/>
            <person name="Woyke T."/>
            <person name="Bristow J."/>
            <person name="Eisen J.A."/>
            <person name="Markowitz V."/>
            <person name="Hugenholtz P."/>
            <person name="Kyrpides N.C."/>
            <person name="Klenk H.P."/>
            <person name="Lapidus A."/>
        </authorList>
    </citation>
    <scope>NUCLEOTIDE SEQUENCE [LARGE SCALE GENOMIC DNA]</scope>
    <source>
        <strain evidence="4">DSM 17093 / CIP 108686 / LMG 22925 / RQ-24</strain>
    </source>
</reference>
<dbReference type="STRING" id="649638.Trad_1027"/>
<dbReference type="CDD" id="cd08168">
    <property type="entry name" value="Cytochrom_C3"/>
    <property type="match status" value="1"/>
</dbReference>